<keyword evidence="1" id="KW-0547">Nucleotide-binding</keyword>
<proteinExistence type="predicted"/>
<dbReference type="EMBL" id="JACSIT010000048">
    <property type="protein sequence ID" value="MBC6992978.1"/>
    <property type="molecule type" value="Genomic_DNA"/>
</dbReference>
<dbReference type="SUPFAM" id="SSF52540">
    <property type="entry name" value="P-loop containing nucleoside triphosphate hydrolases"/>
    <property type="match status" value="1"/>
</dbReference>
<dbReference type="InterPro" id="IPR003439">
    <property type="entry name" value="ABC_transporter-like_ATP-bd"/>
</dbReference>
<reference evidence="4" key="1">
    <citation type="submission" date="2020-08" db="EMBL/GenBank/DDBJ databases">
        <title>Lewinella bacteria from marine environments.</title>
        <authorList>
            <person name="Zhong Y."/>
        </authorList>
    </citation>
    <scope>NUCLEOTIDE SEQUENCE</scope>
    <source>
        <strain evidence="4">KCTC 42187</strain>
    </source>
</reference>
<dbReference type="InterPro" id="IPR027417">
    <property type="entry name" value="P-loop_NTPase"/>
</dbReference>
<sequence>MLETTDLAYRYPGGESLTFPNLRCAPGATHLLLGKSGSGKTTLLQLLAGLRSPSHGKVVVNGTELGKLSTAALDQFRGQNIGMVFQTAHFVRSVNVEENLVLAQRLAGKTTDRRRIRELLDVLGLGEKLRSLPARLSVGQQQRAAIARAVINQPALMLADEPTSALDDDNASQVLGLLQQQAAAVNATLIIVTHDNRLTGIIDQRTHL</sequence>
<dbReference type="InterPro" id="IPR003593">
    <property type="entry name" value="AAA+_ATPase"/>
</dbReference>
<evidence type="ECO:0000313" key="5">
    <source>
        <dbReference type="Proteomes" id="UP000650081"/>
    </source>
</evidence>
<keyword evidence="5" id="KW-1185">Reference proteome</keyword>
<organism evidence="4 5">
    <name type="scientific">Neolewinella lacunae</name>
    <dbReference type="NCBI Taxonomy" id="1517758"/>
    <lineage>
        <taxon>Bacteria</taxon>
        <taxon>Pseudomonadati</taxon>
        <taxon>Bacteroidota</taxon>
        <taxon>Saprospiria</taxon>
        <taxon>Saprospirales</taxon>
        <taxon>Lewinellaceae</taxon>
        <taxon>Neolewinella</taxon>
    </lineage>
</organism>
<dbReference type="GO" id="GO:0005886">
    <property type="term" value="C:plasma membrane"/>
    <property type="evidence" value="ECO:0007669"/>
    <property type="project" value="TreeGrafter"/>
</dbReference>
<dbReference type="Gene3D" id="3.40.50.300">
    <property type="entry name" value="P-loop containing nucleotide triphosphate hydrolases"/>
    <property type="match status" value="1"/>
</dbReference>
<feature type="domain" description="ABC transporter" evidence="3">
    <location>
        <begin position="2"/>
        <end position="206"/>
    </location>
</feature>
<dbReference type="RefSeq" id="WP_187465105.1">
    <property type="nucleotide sequence ID" value="NZ_JACSIT010000048.1"/>
</dbReference>
<dbReference type="PROSITE" id="PS50893">
    <property type="entry name" value="ABC_TRANSPORTER_2"/>
    <property type="match status" value="1"/>
</dbReference>
<comment type="caution">
    <text evidence="4">The sequence shown here is derived from an EMBL/GenBank/DDBJ whole genome shotgun (WGS) entry which is preliminary data.</text>
</comment>
<dbReference type="PANTHER" id="PTHR24220">
    <property type="entry name" value="IMPORT ATP-BINDING PROTEIN"/>
    <property type="match status" value="1"/>
</dbReference>
<accession>A0A923PF49</accession>
<dbReference type="InterPro" id="IPR015854">
    <property type="entry name" value="ABC_transpr_LolD-like"/>
</dbReference>
<dbReference type="Pfam" id="PF00005">
    <property type="entry name" value="ABC_tran"/>
    <property type="match status" value="1"/>
</dbReference>
<dbReference type="SMART" id="SM00382">
    <property type="entry name" value="AAA"/>
    <property type="match status" value="1"/>
</dbReference>
<dbReference type="Proteomes" id="UP000650081">
    <property type="component" value="Unassembled WGS sequence"/>
</dbReference>
<protein>
    <submittedName>
        <fullName evidence="4">ATP-binding cassette domain-containing protein</fullName>
    </submittedName>
</protein>
<dbReference type="PROSITE" id="PS00211">
    <property type="entry name" value="ABC_TRANSPORTER_1"/>
    <property type="match status" value="1"/>
</dbReference>
<dbReference type="GO" id="GO:0005524">
    <property type="term" value="F:ATP binding"/>
    <property type="evidence" value="ECO:0007669"/>
    <property type="project" value="UniProtKB-KW"/>
</dbReference>
<dbReference type="GO" id="GO:0016887">
    <property type="term" value="F:ATP hydrolysis activity"/>
    <property type="evidence" value="ECO:0007669"/>
    <property type="project" value="InterPro"/>
</dbReference>
<keyword evidence="2 4" id="KW-0067">ATP-binding</keyword>
<evidence type="ECO:0000313" key="4">
    <source>
        <dbReference type="EMBL" id="MBC6992978.1"/>
    </source>
</evidence>
<evidence type="ECO:0000256" key="2">
    <source>
        <dbReference type="ARBA" id="ARBA00022840"/>
    </source>
</evidence>
<dbReference type="GO" id="GO:0022857">
    <property type="term" value="F:transmembrane transporter activity"/>
    <property type="evidence" value="ECO:0007669"/>
    <property type="project" value="TreeGrafter"/>
</dbReference>
<evidence type="ECO:0000256" key="1">
    <source>
        <dbReference type="ARBA" id="ARBA00022741"/>
    </source>
</evidence>
<gene>
    <name evidence="4" type="ORF">H9S92_02265</name>
</gene>
<dbReference type="InterPro" id="IPR017871">
    <property type="entry name" value="ABC_transporter-like_CS"/>
</dbReference>
<dbReference type="AlphaFoldDB" id="A0A923PF49"/>
<name>A0A923PF49_9BACT</name>
<evidence type="ECO:0000259" key="3">
    <source>
        <dbReference type="PROSITE" id="PS50893"/>
    </source>
</evidence>